<proteinExistence type="predicted"/>
<dbReference type="EMBL" id="SRLO01000521">
    <property type="protein sequence ID" value="TNN53251.1"/>
    <property type="molecule type" value="Genomic_DNA"/>
</dbReference>
<feature type="chain" id="PRO_5021314245" evidence="1">
    <location>
        <begin position="25"/>
        <end position="199"/>
    </location>
</feature>
<keyword evidence="3" id="KW-1185">Reference proteome</keyword>
<comment type="caution">
    <text evidence="2">The sequence shown here is derived from an EMBL/GenBank/DDBJ whole genome shotgun (WGS) entry which is preliminary data.</text>
</comment>
<dbReference type="AlphaFoldDB" id="A0A4Z2GJ78"/>
<reference evidence="2 3" key="1">
    <citation type="submission" date="2019-03" db="EMBL/GenBank/DDBJ databases">
        <title>First draft genome of Liparis tanakae, snailfish: a comprehensive survey of snailfish specific genes.</title>
        <authorList>
            <person name="Kim W."/>
            <person name="Song I."/>
            <person name="Jeong J.-H."/>
            <person name="Kim D."/>
            <person name="Kim S."/>
            <person name="Ryu S."/>
            <person name="Song J.Y."/>
            <person name="Lee S.K."/>
        </authorList>
    </citation>
    <scope>NUCLEOTIDE SEQUENCE [LARGE SCALE GENOMIC DNA]</scope>
    <source>
        <tissue evidence="2">Muscle</tissue>
    </source>
</reference>
<evidence type="ECO:0000313" key="3">
    <source>
        <dbReference type="Proteomes" id="UP000314294"/>
    </source>
</evidence>
<accession>A0A4Z2GJ78</accession>
<dbReference type="Proteomes" id="UP000314294">
    <property type="component" value="Unassembled WGS sequence"/>
</dbReference>
<organism evidence="2 3">
    <name type="scientific">Liparis tanakae</name>
    <name type="common">Tanaka's snailfish</name>
    <dbReference type="NCBI Taxonomy" id="230148"/>
    <lineage>
        <taxon>Eukaryota</taxon>
        <taxon>Metazoa</taxon>
        <taxon>Chordata</taxon>
        <taxon>Craniata</taxon>
        <taxon>Vertebrata</taxon>
        <taxon>Euteleostomi</taxon>
        <taxon>Actinopterygii</taxon>
        <taxon>Neopterygii</taxon>
        <taxon>Teleostei</taxon>
        <taxon>Neoteleostei</taxon>
        <taxon>Acanthomorphata</taxon>
        <taxon>Eupercaria</taxon>
        <taxon>Perciformes</taxon>
        <taxon>Cottioidei</taxon>
        <taxon>Cottales</taxon>
        <taxon>Liparidae</taxon>
        <taxon>Liparis</taxon>
    </lineage>
</organism>
<name>A0A4Z2GJ78_9TELE</name>
<evidence type="ECO:0000256" key="1">
    <source>
        <dbReference type="SAM" id="SignalP"/>
    </source>
</evidence>
<keyword evidence="1" id="KW-0732">Signal</keyword>
<sequence length="199" mass="21645">MALLLVPILRTLSAFLLLDLPVRPEEGKLSAAAWVGSRLPPGEGTGPSQTLGEELLLQLPLGPILLRLAVDLHVSVTGLDFVEHPGVRKDWFEKKKPPVGRVRVCDTFSYTHLPHSLQGKKLANDCTGTASSRPYCASIGWKTGGVYVNRINCKQPRCCAAFHARATVPEESPPLVSTPSTLRYPQSMEEALPGNHDPH</sequence>
<gene>
    <name evidence="2" type="ORF">EYF80_036542</name>
</gene>
<feature type="signal peptide" evidence="1">
    <location>
        <begin position="1"/>
        <end position="24"/>
    </location>
</feature>
<protein>
    <submittedName>
        <fullName evidence="2">Uncharacterized protein</fullName>
    </submittedName>
</protein>
<evidence type="ECO:0000313" key="2">
    <source>
        <dbReference type="EMBL" id="TNN53251.1"/>
    </source>
</evidence>